<proteinExistence type="inferred from homology"/>
<feature type="transmembrane region" description="Helical" evidence="5">
    <location>
        <begin position="170"/>
        <end position="190"/>
    </location>
</feature>
<keyword evidence="3" id="KW-0731">Sigma factor</keyword>
<feature type="domain" description="RNA polymerase sigma-70 region 2" evidence="6">
    <location>
        <begin position="27"/>
        <end position="93"/>
    </location>
</feature>
<keyword evidence="5" id="KW-0812">Transmembrane</keyword>
<keyword evidence="5" id="KW-1133">Transmembrane helix</keyword>
<evidence type="ECO:0000256" key="5">
    <source>
        <dbReference type="SAM" id="Phobius"/>
    </source>
</evidence>
<keyword evidence="2" id="KW-0805">Transcription regulation</keyword>
<dbReference type="InterPro" id="IPR014284">
    <property type="entry name" value="RNA_pol_sigma-70_dom"/>
</dbReference>
<keyword evidence="4" id="KW-0804">Transcription</keyword>
<dbReference type="SUPFAM" id="SSF88659">
    <property type="entry name" value="Sigma3 and sigma4 domains of RNA polymerase sigma factors"/>
    <property type="match status" value="1"/>
</dbReference>
<dbReference type="InterPro" id="IPR036388">
    <property type="entry name" value="WH-like_DNA-bd_sf"/>
</dbReference>
<dbReference type="Pfam" id="PF08281">
    <property type="entry name" value="Sigma70_r4_2"/>
    <property type="match status" value="1"/>
</dbReference>
<dbReference type="SUPFAM" id="SSF88946">
    <property type="entry name" value="Sigma2 domain of RNA polymerase sigma factors"/>
    <property type="match status" value="1"/>
</dbReference>
<dbReference type="AlphaFoldDB" id="A0A3E1Y649"/>
<dbReference type="RefSeq" id="WP_116977776.1">
    <property type="nucleotide sequence ID" value="NZ_QPMM01000011.1"/>
</dbReference>
<evidence type="ECO:0000256" key="3">
    <source>
        <dbReference type="ARBA" id="ARBA00023082"/>
    </source>
</evidence>
<dbReference type="InterPro" id="IPR039425">
    <property type="entry name" value="RNA_pol_sigma-70-like"/>
</dbReference>
<reference evidence="8 9" key="1">
    <citation type="submission" date="2018-07" db="EMBL/GenBank/DDBJ databases">
        <title>Chitinophaga K2CV101002-2 sp. nov., isolated from a monsoon evergreen broad-leaved forest soil.</title>
        <authorList>
            <person name="Lv Y."/>
        </authorList>
    </citation>
    <scope>NUCLEOTIDE SEQUENCE [LARGE SCALE GENOMIC DNA]</scope>
    <source>
        <strain evidence="8 9">GDMCC 1.1288</strain>
    </source>
</reference>
<comment type="caution">
    <text evidence="8">The sequence shown here is derived from an EMBL/GenBank/DDBJ whole genome shotgun (WGS) entry which is preliminary data.</text>
</comment>
<sequence length="192" mass="22778">MDVNNYNERALLQNLAAGDDQAFASVFHHYRQRLYAIAFKLLNSPSMAEDIVQDVFLKLWLRKKELHEIQHFKAYLFTITRNHIFNALKKMAREQPIETDCYTDHIIDSTSSYKEYEKILQHAISKLPPQQELIYKLSKEEGLKRHEIADKLHLSPETIKVHLAHAMRNIRAFCLTHMDLNIFLLLFFFYQD</sequence>
<dbReference type="InterPro" id="IPR013325">
    <property type="entry name" value="RNA_pol_sigma_r2"/>
</dbReference>
<dbReference type="OrthoDB" id="799938at2"/>
<dbReference type="InterPro" id="IPR007627">
    <property type="entry name" value="RNA_pol_sigma70_r2"/>
</dbReference>
<dbReference type="InterPro" id="IPR013249">
    <property type="entry name" value="RNA_pol_sigma70_r4_t2"/>
</dbReference>
<dbReference type="NCBIfam" id="TIGR02985">
    <property type="entry name" value="Sig70_bacteroi1"/>
    <property type="match status" value="1"/>
</dbReference>
<dbReference type="PANTHER" id="PTHR43133">
    <property type="entry name" value="RNA POLYMERASE ECF-TYPE SIGMA FACTO"/>
    <property type="match status" value="1"/>
</dbReference>
<dbReference type="EMBL" id="QPMM01000011">
    <property type="protein sequence ID" value="RFS20214.1"/>
    <property type="molecule type" value="Genomic_DNA"/>
</dbReference>
<feature type="domain" description="RNA polymerase sigma factor 70 region 4 type 2" evidence="7">
    <location>
        <begin position="119"/>
        <end position="169"/>
    </location>
</feature>
<evidence type="ECO:0000256" key="1">
    <source>
        <dbReference type="ARBA" id="ARBA00010641"/>
    </source>
</evidence>
<comment type="similarity">
    <text evidence="1">Belongs to the sigma-70 factor family. ECF subfamily.</text>
</comment>
<organism evidence="8 9">
    <name type="scientific">Chitinophaga silvatica</name>
    <dbReference type="NCBI Taxonomy" id="2282649"/>
    <lineage>
        <taxon>Bacteria</taxon>
        <taxon>Pseudomonadati</taxon>
        <taxon>Bacteroidota</taxon>
        <taxon>Chitinophagia</taxon>
        <taxon>Chitinophagales</taxon>
        <taxon>Chitinophagaceae</taxon>
        <taxon>Chitinophaga</taxon>
    </lineage>
</organism>
<protein>
    <submittedName>
        <fullName evidence="8">RNA polymerase sigma-70 factor</fullName>
    </submittedName>
</protein>
<dbReference type="GO" id="GO:0006352">
    <property type="term" value="P:DNA-templated transcription initiation"/>
    <property type="evidence" value="ECO:0007669"/>
    <property type="project" value="InterPro"/>
</dbReference>
<dbReference type="InterPro" id="IPR014327">
    <property type="entry name" value="RNA_pol_sigma70_bacteroid"/>
</dbReference>
<keyword evidence="5" id="KW-0472">Membrane</keyword>
<evidence type="ECO:0000256" key="4">
    <source>
        <dbReference type="ARBA" id="ARBA00023163"/>
    </source>
</evidence>
<dbReference type="Pfam" id="PF04542">
    <property type="entry name" value="Sigma70_r2"/>
    <property type="match status" value="1"/>
</dbReference>
<keyword evidence="9" id="KW-1185">Reference proteome</keyword>
<dbReference type="GO" id="GO:0003677">
    <property type="term" value="F:DNA binding"/>
    <property type="evidence" value="ECO:0007669"/>
    <property type="project" value="InterPro"/>
</dbReference>
<dbReference type="Proteomes" id="UP000260644">
    <property type="component" value="Unassembled WGS sequence"/>
</dbReference>
<name>A0A3E1Y649_9BACT</name>
<evidence type="ECO:0000259" key="7">
    <source>
        <dbReference type="Pfam" id="PF08281"/>
    </source>
</evidence>
<dbReference type="PANTHER" id="PTHR43133:SF46">
    <property type="entry name" value="RNA POLYMERASE SIGMA-70 FACTOR ECF SUBFAMILY"/>
    <property type="match status" value="1"/>
</dbReference>
<dbReference type="Gene3D" id="1.10.10.10">
    <property type="entry name" value="Winged helix-like DNA-binding domain superfamily/Winged helix DNA-binding domain"/>
    <property type="match status" value="1"/>
</dbReference>
<evidence type="ECO:0000313" key="8">
    <source>
        <dbReference type="EMBL" id="RFS20214.1"/>
    </source>
</evidence>
<gene>
    <name evidence="8" type="ORF">DVR12_21090</name>
</gene>
<evidence type="ECO:0000313" key="9">
    <source>
        <dbReference type="Proteomes" id="UP000260644"/>
    </source>
</evidence>
<evidence type="ECO:0000256" key="2">
    <source>
        <dbReference type="ARBA" id="ARBA00023015"/>
    </source>
</evidence>
<accession>A0A3E1Y649</accession>
<dbReference type="InterPro" id="IPR013324">
    <property type="entry name" value="RNA_pol_sigma_r3/r4-like"/>
</dbReference>
<dbReference type="NCBIfam" id="TIGR02937">
    <property type="entry name" value="sigma70-ECF"/>
    <property type="match status" value="1"/>
</dbReference>
<dbReference type="Gene3D" id="1.10.1740.10">
    <property type="match status" value="1"/>
</dbReference>
<evidence type="ECO:0000259" key="6">
    <source>
        <dbReference type="Pfam" id="PF04542"/>
    </source>
</evidence>
<dbReference type="GO" id="GO:0016987">
    <property type="term" value="F:sigma factor activity"/>
    <property type="evidence" value="ECO:0007669"/>
    <property type="project" value="UniProtKB-KW"/>
</dbReference>